<proteinExistence type="predicted"/>
<evidence type="ECO:0000313" key="11">
    <source>
        <dbReference type="EMBL" id="AQW21562.1"/>
    </source>
</evidence>
<evidence type="ECO:0000256" key="9">
    <source>
        <dbReference type="SAM" id="Phobius"/>
    </source>
</evidence>
<feature type="transmembrane region" description="Helical" evidence="9">
    <location>
        <begin position="7"/>
        <end position="28"/>
    </location>
</feature>
<dbReference type="GO" id="GO:0016787">
    <property type="term" value="F:hydrolase activity"/>
    <property type="evidence" value="ECO:0007669"/>
    <property type="project" value="UniProtKB-KW"/>
</dbReference>
<dbReference type="AlphaFoldDB" id="A0A1S6QIX9"/>
<dbReference type="InterPro" id="IPR036691">
    <property type="entry name" value="Endo/exonu/phosph_ase_sf"/>
</dbReference>
<evidence type="ECO:0000256" key="3">
    <source>
        <dbReference type="ARBA" id="ARBA00022722"/>
    </source>
</evidence>
<name>A0A1S6QIX9_9LACO</name>
<dbReference type="KEGG" id="lcu:PL11_006265"/>
<keyword evidence="12" id="KW-1185">Reference proteome</keyword>
<evidence type="ECO:0000256" key="4">
    <source>
        <dbReference type="ARBA" id="ARBA00022723"/>
    </source>
</evidence>
<evidence type="ECO:0000256" key="2">
    <source>
        <dbReference type="ARBA" id="ARBA00001946"/>
    </source>
</evidence>
<keyword evidence="9" id="KW-0472">Membrane</keyword>
<keyword evidence="3" id="KW-0540">Nuclease</keyword>
<evidence type="ECO:0000256" key="5">
    <source>
        <dbReference type="ARBA" id="ARBA00022763"/>
    </source>
</evidence>
<dbReference type="SUPFAM" id="SSF56219">
    <property type="entry name" value="DNase I-like"/>
    <property type="match status" value="1"/>
</dbReference>
<dbReference type="Proteomes" id="UP000030361">
    <property type="component" value="Chromosome"/>
</dbReference>
<keyword evidence="6 11" id="KW-0378">Hydrolase</keyword>
<evidence type="ECO:0000256" key="6">
    <source>
        <dbReference type="ARBA" id="ARBA00022801"/>
    </source>
</evidence>
<keyword evidence="9" id="KW-0812">Transmembrane</keyword>
<accession>A0A1S6QIX9</accession>
<dbReference type="GO" id="GO:0004518">
    <property type="term" value="F:nuclease activity"/>
    <property type="evidence" value="ECO:0007669"/>
    <property type="project" value="UniProtKB-KW"/>
</dbReference>
<comment type="cofactor">
    <cofactor evidence="1">
        <name>Mn(2+)</name>
        <dbReference type="ChEBI" id="CHEBI:29035"/>
    </cofactor>
</comment>
<dbReference type="GO" id="GO:0046872">
    <property type="term" value="F:metal ion binding"/>
    <property type="evidence" value="ECO:0007669"/>
    <property type="project" value="UniProtKB-KW"/>
</dbReference>
<dbReference type="InterPro" id="IPR005135">
    <property type="entry name" value="Endo/exonuclease/phosphatase"/>
</dbReference>
<evidence type="ECO:0000256" key="7">
    <source>
        <dbReference type="ARBA" id="ARBA00022842"/>
    </source>
</evidence>
<evidence type="ECO:0000259" key="10">
    <source>
        <dbReference type="Pfam" id="PF03372"/>
    </source>
</evidence>
<dbReference type="GO" id="GO:0006281">
    <property type="term" value="P:DNA repair"/>
    <property type="evidence" value="ECO:0007669"/>
    <property type="project" value="UniProtKB-KW"/>
</dbReference>
<comment type="cofactor">
    <cofactor evidence="2">
        <name>Mg(2+)</name>
        <dbReference type="ChEBI" id="CHEBI:18420"/>
    </cofactor>
</comment>
<organism evidence="11 12">
    <name type="scientific">Lentilactobacillus curieae</name>
    <dbReference type="NCBI Taxonomy" id="1138822"/>
    <lineage>
        <taxon>Bacteria</taxon>
        <taxon>Bacillati</taxon>
        <taxon>Bacillota</taxon>
        <taxon>Bacilli</taxon>
        <taxon>Lactobacillales</taxon>
        <taxon>Lactobacillaceae</taxon>
        <taxon>Lentilactobacillus</taxon>
    </lineage>
</organism>
<dbReference type="Pfam" id="PF03372">
    <property type="entry name" value="Exo_endo_phos"/>
    <property type="match status" value="1"/>
</dbReference>
<dbReference type="InterPro" id="IPR051547">
    <property type="entry name" value="TDP2-like"/>
</dbReference>
<keyword evidence="4" id="KW-0479">Metal-binding</keyword>
<keyword evidence="7" id="KW-0460">Magnesium</keyword>
<dbReference type="RefSeq" id="WP_035168103.1">
    <property type="nucleotide sequence ID" value="NZ_CP018906.1"/>
</dbReference>
<dbReference type="PANTHER" id="PTHR15822">
    <property type="entry name" value="TRAF AND TNF RECEPTOR-ASSOCIATED PROTEIN"/>
    <property type="match status" value="1"/>
</dbReference>
<feature type="domain" description="Endonuclease/exonuclease/phosphatase" evidence="10">
    <location>
        <begin position="58"/>
        <end position="272"/>
    </location>
</feature>
<keyword evidence="8" id="KW-0234">DNA repair</keyword>
<dbReference type="EMBL" id="CP018906">
    <property type="protein sequence ID" value="AQW21562.1"/>
    <property type="molecule type" value="Genomic_DNA"/>
</dbReference>
<dbReference type="eggNOG" id="COG3568">
    <property type="taxonomic scope" value="Bacteria"/>
</dbReference>
<evidence type="ECO:0000256" key="8">
    <source>
        <dbReference type="ARBA" id="ARBA00023204"/>
    </source>
</evidence>
<dbReference type="PANTHER" id="PTHR15822:SF4">
    <property type="entry name" value="TYROSYL-DNA PHOSPHODIESTERASE 2"/>
    <property type="match status" value="1"/>
</dbReference>
<sequence length="357" mass="40750">MKKVIKWLLTIIVILVTIIAGYVAYVFLTYHRLPDNQELTVENRSSRELKPGKTYKAMTFNVGYGAYPHNYTFFMDGGYYSRAFSKKSVEQGMGAFVNAVKSENPDLMLFQEVDPDGDRSQHVNEVKWLTKNLPAYSHVYAQNYDSAYLFYPLTHPIGKAKSGIVTLTKTKINNSTRYKLPIDTNFSKFVDLDRAISVTRIPVKNGKQLALINVHLSAFTKNKKVMNAQLNKVFNRMKLEQRRGNYVIVGGDYNHDMLQNSPQVFHTTSKRLSWTHPFPVKKIPSEFTLVTKGLRKAGIPSVRNNNQPYRAGKTYVSFADGFMVSKNVIPQLIHVKNLHFAHSDHNPVVMTFKLADM</sequence>
<evidence type="ECO:0000313" key="12">
    <source>
        <dbReference type="Proteomes" id="UP000030361"/>
    </source>
</evidence>
<gene>
    <name evidence="11" type="ORF">PL11_006265</name>
</gene>
<evidence type="ECO:0000256" key="1">
    <source>
        <dbReference type="ARBA" id="ARBA00001936"/>
    </source>
</evidence>
<reference evidence="11 12" key="1">
    <citation type="journal article" date="2015" name="Genome Announc.">
        <title>Genome Sequence of Lactobacillus curieae CCTCC M 2011381T, a Novel Producer of Gamma-aminobutyric Acid.</title>
        <authorList>
            <person name="Wang Y."/>
            <person name="Wang Y."/>
            <person name="Lang C."/>
            <person name="Wei D."/>
            <person name="Xu P."/>
            <person name="Xie J."/>
        </authorList>
    </citation>
    <scope>NUCLEOTIDE SEQUENCE [LARGE SCALE GENOMIC DNA]</scope>
    <source>
        <strain evidence="11 12">CCTCC M 2011381</strain>
    </source>
</reference>
<keyword evidence="5" id="KW-0227">DNA damage</keyword>
<protein>
    <submittedName>
        <fullName evidence="11">Hydrolase</fullName>
    </submittedName>
</protein>
<keyword evidence="9" id="KW-1133">Transmembrane helix</keyword>
<dbReference type="Gene3D" id="3.60.10.10">
    <property type="entry name" value="Endonuclease/exonuclease/phosphatase"/>
    <property type="match status" value="1"/>
</dbReference>